<keyword evidence="2" id="KW-0456">Lyase</keyword>
<dbReference type="SUPFAM" id="SSF52096">
    <property type="entry name" value="ClpP/crotonase"/>
    <property type="match status" value="1"/>
</dbReference>
<gene>
    <name evidence="3" type="ORF">PTE30175_01721</name>
</gene>
<keyword evidence="3" id="KW-0413">Isomerase</keyword>
<dbReference type="Gene3D" id="3.90.226.10">
    <property type="entry name" value="2-enoyl-CoA Hydratase, Chain A, domain 1"/>
    <property type="match status" value="1"/>
</dbReference>
<evidence type="ECO:0000313" key="4">
    <source>
        <dbReference type="Proteomes" id="UP000414233"/>
    </source>
</evidence>
<accession>A0A5E4U431</accession>
<dbReference type="GO" id="GO:0006635">
    <property type="term" value="P:fatty acid beta-oxidation"/>
    <property type="evidence" value="ECO:0007669"/>
    <property type="project" value="TreeGrafter"/>
</dbReference>
<dbReference type="InterPro" id="IPR014748">
    <property type="entry name" value="Enoyl-CoA_hydra_C"/>
</dbReference>
<dbReference type="FunFam" id="1.10.12.10:FF:000001">
    <property type="entry name" value="Probable enoyl-CoA hydratase, mitochondrial"/>
    <property type="match status" value="1"/>
</dbReference>
<dbReference type="Proteomes" id="UP000414233">
    <property type="component" value="Unassembled WGS sequence"/>
</dbReference>
<dbReference type="PANTHER" id="PTHR11941:SF133">
    <property type="entry name" value="1,2-EPOXYPHENYLACETYL-COA ISOMERASE"/>
    <property type="match status" value="1"/>
</dbReference>
<dbReference type="Pfam" id="PF00378">
    <property type="entry name" value="ECH_1"/>
    <property type="match status" value="1"/>
</dbReference>
<proteinExistence type="inferred from homology"/>
<dbReference type="GO" id="GO:0016853">
    <property type="term" value="F:isomerase activity"/>
    <property type="evidence" value="ECO:0007669"/>
    <property type="project" value="UniProtKB-KW"/>
</dbReference>
<dbReference type="CDD" id="cd06558">
    <property type="entry name" value="crotonase-like"/>
    <property type="match status" value="1"/>
</dbReference>
<dbReference type="AlphaFoldDB" id="A0A5E4U431"/>
<comment type="similarity">
    <text evidence="1">Belongs to the enoyl-CoA hydratase/isomerase family.</text>
</comment>
<dbReference type="PANTHER" id="PTHR11941">
    <property type="entry name" value="ENOYL-COA HYDRATASE-RELATED"/>
    <property type="match status" value="1"/>
</dbReference>
<protein>
    <submittedName>
        <fullName evidence="3">2-(1,2-epoxy-1,2-dihydrophenyl)acetyl-CoA isomerase</fullName>
    </submittedName>
</protein>
<sequence>MIMSQYQTVLYEVANRVATITLNRPSASNAFNAQMRRELIAAIEAASNDDGVRVAILTGAGRHFSAGADLTEEVSADFLPQFAIEDEFKPGILAITQAPKPFLAAINGAASGVASGYALACDMVLMAENACIHQAFSAIGLIPDGGATWQLINHLGSKRAYELIAMGERLSAERCVNLGLANRVVPTDVLLKEARALAEQLAQRAPLALRYAKQVLRKVMKMELDDAISYEAALQNRLVRSEDAKEGIRAFLEKRQPVFTGR</sequence>
<dbReference type="EMBL" id="CABPRZ010000006">
    <property type="protein sequence ID" value="VVD94333.1"/>
    <property type="molecule type" value="Genomic_DNA"/>
</dbReference>
<dbReference type="InterPro" id="IPR029045">
    <property type="entry name" value="ClpP/crotonase-like_dom_sf"/>
</dbReference>
<name>A0A5E4U431_9BURK</name>
<organism evidence="3 4">
    <name type="scientific">Pandoraea terrae</name>
    <dbReference type="NCBI Taxonomy" id="1537710"/>
    <lineage>
        <taxon>Bacteria</taxon>
        <taxon>Pseudomonadati</taxon>
        <taxon>Pseudomonadota</taxon>
        <taxon>Betaproteobacteria</taxon>
        <taxon>Burkholderiales</taxon>
        <taxon>Burkholderiaceae</taxon>
        <taxon>Pandoraea</taxon>
    </lineage>
</organism>
<evidence type="ECO:0000313" key="3">
    <source>
        <dbReference type="EMBL" id="VVD94333.1"/>
    </source>
</evidence>
<reference evidence="3 4" key="1">
    <citation type="submission" date="2019-08" db="EMBL/GenBank/DDBJ databases">
        <authorList>
            <person name="Peeters C."/>
        </authorList>
    </citation>
    <scope>NUCLEOTIDE SEQUENCE [LARGE SCALE GENOMIC DNA]</scope>
    <source>
        <strain evidence="3 4">LMG 30175</strain>
    </source>
</reference>
<dbReference type="InterPro" id="IPR001753">
    <property type="entry name" value="Enoyl-CoA_hydra/iso"/>
</dbReference>
<evidence type="ECO:0000256" key="2">
    <source>
        <dbReference type="ARBA" id="ARBA00023239"/>
    </source>
</evidence>
<dbReference type="Gene3D" id="1.10.12.10">
    <property type="entry name" value="Lyase 2-enoyl-coa Hydratase, Chain A, domain 2"/>
    <property type="match status" value="1"/>
</dbReference>
<keyword evidence="4" id="KW-1185">Reference proteome</keyword>
<evidence type="ECO:0000256" key="1">
    <source>
        <dbReference type="ARBA" id="ARBA00005254"/>
    </source>
</evidence>
<dbReference type="GO" id="GO:0016836">
    <property type="term" value="F:hydro-lyase activity"/>
    <property type="evidence" value="ECO:0007669"/>
    <property type="project" value="UniProtKB-ARBA"/>
</dbReference>